<proteinExistence type="predicted"/>
<dbReference type="EMBL" id="UOET01000551">
    <property type="protein sequence ID" value="VAW30679.1"/>
    <property type="molecule type" value="Genomic_DNA"/>
</dbReference>
<sequence>MNIEVHLVEEDKPNYETLKAIEEVENKSGIRVNDAEELFETLGIKRSKQYKLSTFTK</sequence>
<dbReference type="AlphaFoldDB" id="A0A3B0V1F0"/>
<protein>
    <submittedName>
        <fullName evidence="1">Uncharacterized protein</fullName>
    </submittedName>
</protein>
<gene>
    <name evidence="1" type="ORF">MNBD_BACTEROID07-1214</name>
</gene>
<reference evidence="1" key="1">
    <citation type="submission" date="2018-06" db="EMBL/GenBank/DDBJ databases">
        <authorList>
            <person name="Zhirakovskaya E."/>
        </authorList>
    </citation>
    <scope>NUCLEOTIDE SEQUENCE</scope>
</reference>
<evidence type="ECO:0000313" key="1">
    <source>
        <dbReference type="EMBL" id="VAW30679.1"/>
    </source>
</evidence>
<accession>A0A3B0V1F0</accession>
<organism evidence="1">
    <name type="scientific">hydrothermal vent metagenome</name>
    <dbReference type="NCBI Taxonomy" id="652676"/>
    <lineage>
        <taxon>unclassified sequences</taxon>
        <taxon>metagenomes</taxon>
        <taxon>ecological metagenomes</taxon>
    </lineage>
</organism>
<name>A0A3B0V1F0_9ZZZZ</name>